<name>A0A9D4YS98_CHLVU</name>
<gene>
    <name evidence="2" type="ORF">D9Q98_010718</name>
</gene>
<dbReference type="OrthoDB" id="514965at2759"/>
<proteinExistence type="predicted"/>
<accession>A0A9D4YS98</accession>
<feature type="compositionally biased region" description="Basic and acidic residues" evidence="1">
    <location>
        <begin position="85"/>
        <end position="98"/>
    </location>
</feature>
<reference evidence="2" key="2">
    <citation type="submission" date="2020-11" db="EMBL/GenBank/DDBJ databases">
        <authorList>
            <person name="Cecchin M."/>
            <person name="Marcolungo L."/>
            <person name="Rossato M."/>
            <person name="Girolomoni L."/>
            <person name="Cosentino E."/>
            <person name="Cuine S."/>
            <person name="Li-Beisson Y."/>
            <person name="Delledonne M."/>
            <person name="Ballottari M."/>
        </authorList>
    </citation>
    <scope>NUCLEOTIDE SEQUENCE</scope>
    <source>
        <strain evidence="2">211/11P</strain>
        <tissue evidence="2">Whole cell</tissue>
    </source>
</reference>
<evidence type="ECO:0000256" key="1">
    <source>
        <dbReference type="SAM" id="MobiDB-lite"/>
    </source>
</evidence>
<comment type="caution">
    <text evidence="2">The sequence shown here is derived from an EMBL/GenBank/DDBJ whole genome shotgun (WGS) entry which is preliminary data.</text>
</comment>
<organism evidence="2 3">
    <name type="scientific">Chlorella vulgaris</name>
    <name type="common">Green alga</name>
    <dbReference type="NCBI Taxonomy" id="3077"/>
    <lineage>
        <taxon>Eukaryota</taxon>
        <taxon>Viridiplantae</taxon>
        <taxon>Chlorophyta</taxon>
        <taxon>core chlorophytes</taxon>
        <taxon>Trebouxiophyceae</taxon>
        <taxon>Chlorellales</taxon>
        <taxon>Chlorellaceae</taxon>
        <taxon>Chlorella clade</taxon>
        <taxon>Chlorella</taxon>
    </lineage>
</organism>
<feature type="region of interest" description="Disordered" evidence="1">
    <location>
        <begin position="82"/>
        <end position="149"/>
    </location>
</feature>
<evidence type="ECO:0000313" key="3">
    <source>
        <dbReference type="Proteomes" id="UP001055712"/>
    </source>
</evidence>
<feature type="compositionally biased region" description="Polar residues" evidence="1">
    <location>
        <begin position="104"/>
        <end position="114"/>
    </location>
</feature>
<reference evidence="2" key="1">
    <citation type="journal article" date="2019" name="Plant J.">
        <title>Chlorella vulgaris genome assembly and annotation reveals the molecular basis for metabolic acclimation to high light conditions.</title>
        <authorList>
            <person name="Cecchin M."/>
            <person name="Marcolungo L."/>
            <person name="Rossato M."/>
            <person name="Girolomoni L."/>
            <person name="Cosentino E."/>
            <person name="Cuine S."/>
            <person name="Li-Beisson Y."/>
            <person name="Delledonne M."/>
            <person name="Ballottari M."/>
        </authorList>
    </citation>
    <scope>NUCLEOTIDE SEQUENCE</scope>
    <source>
        <strain evidence="2">211/11P</strain>
    </source>
</reference>
<keyword evidence="3" id="KW-1185">Reference proteome</keyword>
<sequence>MVIKDDPRRLLDLLGTKHREKDPDDEFLDRLAKKTSFKDQPKVPQGLTLPEVRKAVAELDGMADVTVQVDVQVAPLLDPAAAAAEQKRKEEREKREARYASLFNGRSSGGNDSTGVPEHLDFKQLKGKTGEQKLPSVGTQVSAEELAAREEDQARRAAWMELNRLRDQHSPAGEQYRKAHERFVATWGHPGMERE</sequence>
<dbReference type="Proteomes" id="UP001055712">
    <property type="component" value="Unassembled WGS sequence"/>
</dbReference>
<dbReference type="AlphaFoldDB" id="A0A9D4YS98"/>
<feature type="compositionally biased region" description="Basic and acidic residues" evidence="1">
    <location>
        <begin position="118"/>
        <end position="131"/>
    </location>
</feature>
<evidence type="ECO:0000313" key="2">
    <source>
        <dbReference type="EMBL" id="KAI3423196.1"/>
    </source>
</evidence>
<protein>
    <submittedName>
        <fullName evidence="2">Uncharacterized protein</fullName>
    </submittedName>
</protein>
<dbReference type="EMBL" id="SIDB01000031">
    <property type="protein sequence ID" value="KAI3423196.1"/>
    <property type="molecule type" value="Genomic_DNA"/>
</dbReference>